<organism evidence="1">
    <name type="scientific">Mus musculus</name>
    <name type="common">Mouse</name>
    <dbReference type="NCBI Taxonomy" id="10090"/>
    <lineage>
        <taxon>Eukaryota</taxon>
        <taxon>Metazoa</taxon>
        <taxon>Chordata</taxon>
        <taxon>Craniata</taxon>
        <taxon>Vertebrata</taxon>
        <taxon>Euteleostomi</taxon>
        <taxon>Mammalia</taxon>
        <taxon>Eutheria</taxon>
        <taxon>Euarchontoglires</taxon>
        <taxon>Glires</taxon>
        <taxon>Rodentia</taxon>
        <taxon>Myomorpha</taxon>
        <taxon>Muroidea</taxon>
        <taxon>Muridae</taxon>
        <taxon>Murinae</taxon>
        <taxon>Mus</taxon>
        <taxon>Mus</taxon>
    </lineage>
</organism>
<reference evidence="1" key="4">
    <citation type="journal article" date="2001" name="Nature">
        <title>Functional annotation of a full-length mouse cDNA collection.</title>
        <authorList>
            <consortium name="The RIKEN Genome Exploration Research Group Phase II Team and the FANTOM Consortium"/>
        </authorList>
    </citation>
    <scope>NUCLEOTIDE SEQUENCE</scope>
    <source>
        <strain evidence="1">C57BL/6J</strain>
        <tissue evidence="1">Medulla oblongata</tissue>
    </source>
</reference>
<dbReference type="EMBL" id="AK140400">
    <property type="protein sequence ID" value="BAE24371.1"/>
    <property type="molecule type" value="mRNA"/>
</dbReference>
<protein>
    <submittedName>
        <fullName evidence="1">Uncharacterized protein</fullName>
    </submittedName>
</protein>
<dbReference type="AlphaFoldDB" id="Q3USG1"/>
<name>Q3USG1_MOUSE</name>
<reference evidence="1" key="3">
    <citation type="journal article" date="2000" name="Genome Res.">
        <title>RIKEN integrated sequence analysis (RISA) system--384-format sequencing pipeline with 384 multicapillary sequencer.</title>
        <authorList>
            <person name="Shibata K."/>
            <person name="Itoh M."/>
            <person name="Aizawa K."/>
            <person name="Nagaoka S."/>
            <person name="Sasaki N."/>
            <person name="Carninci P."/>
            <person name="Konno H."/>
            <person name="Akiyama J."/>
            <person name="Nishi K."/>
            <person name="Kitsunai T."/>
            <person name="Tashiro H."/>
            <person name="Itoh M."/>
            <person name="Sumi N."/>
            <person name="Ishii Y."/>
            <person name="Nakamura S."/>
            <person name="Hazama M."/>
            <person name="Nishine T."/>
            <person name="Harada A."/>
            <person name="Yamamoto R."/>
            <person name="Matsumoto H."/>
            <person name="Sakaguchi S."/>
            <person name="Ikegami T."/>
            <person name="Kashiwagi K."/>
            <person name="Fujiwake S."/>
            <person name="Inoue K."/>
            <person name="Togawa Y."/>
            <person name="Izawa M."/>
            <person name="Ohara E."/>
            <person name="Watahiki M."/>
            <person name="Yoneda Y."/>
            <person name="Ishikawa T."/>
            <person name="Ozawa K."/>
            <person name="Tanaka T."/>
            <person name="Matsuura S."/>
            <person name="Kawai J."/>
            <person name="Okazaki Y."/>
            <person name="Muramatsu M."/>
            <person name="Inoue Y."/>
            <person name="Kira A."/>
            <person name="Hayashizaki Y."/>
        </authorList>
    </citation>
    <scope>NUCLEOTIDE SEQUENCE</scope>
    <source>
        <strain evidence="1">C57BL/6J</strain>
        <tissue evidence="1">Medulla oblongata</tissue>
    </source>
</reference>
<reference evidence="1" key="1">
    <citation type="journal article" date="1999" name="Methods Enzymol.">
        <title>High-efficiency full-length cDNA cloning.</title>
        <authorList>
            <person name="Carninci P."/>
            <person name="Hayashizaki Y."/>
        </authorList>
    </citation>
    <scope>NUCLEOTIDE SEQUENCE</scope>
    <source>
        <strain evidence="1">C57BL/6J</strain>
        <tissue evidence="1">Medulla oblongata</tissue>
    </source>
</reference>
<evidence type="ECO:0000313" key="1">
    <source>
        <dbReference type="EMBL" id="BAE24371.1"/>
    </source>
</evidence>
<accession>Q3USG1</accession>
<sequence length="81" mass="9787">MDIICRTPRLKKKKERKIWEVSTFTCLRLESAPLPLAYFKLGSLYDGLIVTIWTSWWWVGYCHEIREKVDFKEQFPYRLTG</sequence>
<reference evidence="1" key="7">
    <citation type="journal article" date="2005" name="Science">
        <title>The Transcriptional Landscape of the Mammalian Genome.</title>
        <authorList>
            <consortium name="The FANTOM Consortium"/>
            <consortium name="Riken Genome Exploration Research Group and Genome Science Group (Genome Network Project Core Group)"/>
        </authorList>
    </citation>
    <scope>NUCLEOTIDE SEQUENCE</scope>
    <source>
        <strain evidence="1">C57BL/6J</strain>
        <tissue evidence="1">Medulla oblongata</tissue>
    </source>
</reference>
<reference evidence="1" key="8">
    <citation type="journal article" date="2005" name="Science">
        <title>Antisense Transcription in the Mammalian Transcriptome.</title>
        <authorList>
            <consortium name="RIKEN Genome Exploration Research Group and Genome Science Group (Genome Network Project Core Group) and the FANTOM Consortium"/>
        </authorList>
    </citation>
    <scope>NUCLEOTIDE SEQUENCE</scope>
    <source>
        <strain evidence="1">C57BL/6J</strain>
        <tissue evidence="1">Medulla oblongata</tissue>
    </source>
</reference>
<reference evidence="1" key="2">
    <citation type="journal article" date="2000" name="Genome Res.">
        <title>Normalization and subtraction of cap-trapper-selected cDNAs to prepare full-length cDNA libraries for rapid discovery of new genes.</title>
        <authorList>
            <person name="Carninci P."/>
            <person name="Shibata Y."/>
            <person name="Hayatsu N."/>
            <person name="Sugahara Y."/>
            <person name="Shibata K."/>
            <person name="Itoh M."/>
            <person name="Konno H."/>
            <person name="Okazaki Y."/>
            <person name="Muramatsu M."/>
            <person name="Hayashizaki Y."/>
        </authorList>
    </citation>
    <scope>NUCLEOTIDE SEQUENCE</scope>
    <source>
        <strain evidence="1">C57BL/6J</strain>
        <tissue evidence="1">Medulla oblongata</tissue>
    </source>
</reference>
<reference evidence="1" key="6">
    <citation type="submission" date="2004-03" db="EMBL/GenBank/DDBJ databases">
        <authorList>
            <person name="Arakawa T."/>
            <person name="Carninci P."/>
            <person name="Fukuda S."/>
            <person name="Hashizume W."/>
            <person name="Hayashida K."/>
            <person name="Hori F."/>
            <person name="Iida J."/>
            <person name="Imamura K."/>
            <person name="Imotani K."/>
            <person name="Itoh M."/>
            <person name="Kanagawa S."/>
            <person name="Kawai J."/>
            <person name="Kojima M."/>
            <person name="Konno H."/>
            <person name="Murata M."/>
            <person name="Nakamura M."/>
            <person name="Ninomiya N."/>
            <person name="Nishiyori H."/>
            <person name="Nomura K."/>
            <person name="Ohno M."/>
            <person name="Sakazume N."/>
            <person name="Sano H."/>
            <person name="Sasaki D."/>
            <person name="Shibata K."/>
            <person name="Shiraki T."/>
            <person name="Tagami M."/>
            <person name="Tagami Y."/>
            <person name="Waki K."/>
            <person name="Watahiki A."/>
            <person name="Muramatsu M."/>
            <person name="Hayashizaki Y."/>
        </authorList>
    </citation>
    <scope>NUCLEOTIDE SEQUENCE</scope>
    <source>
        <strain evidence="1">C57BL/6J</strain>
        <tissue evidence="1">Medulla oblongata</tissue>
    </source>
</reference>
<reference evidence="1" key="5">
    <citation type="journal article" date="2002" name="Nature">
        <title>Analysis of the mouse transcriptome based on functional annotation of 60,770 full-length cDNAs.</title>
        <authorList>
            <consortium name="The FANTOM Consortium and the RIKEN Genome Exploration Research Group Phase I and II Team"/>
        </authorList>
    </citation>
    <scope>NUCLEOTIDE SEQUENCE</scope>
    <source>
        <strain evidence="1">C57BL/6J</strain>
        <tissue evidence="1">Medulla oblongata</tissue>
    </source>
</reference>
<proteinExistence type="evidence at transcript level"/>